<evidence type="ECO:0000256" key="2">
    <source>
        <dbReference type="ARBA" id="ARBA00006706"/>
    </source>
</evidence>
<dbReference type="RefSeq" id="WP_156690873.1">
    <property type="nucleotide sequence ID" value="NZ_CP034279.1"/>
</dbReference>
<dbReference type="GO" id="GO:0046872">
    <property type="term" value="F:metal ion binding"/>
    <property type="evidence" value="ECO:0007669"/>
    <property type="project" value="UniProtKB-KW"/>
</dbReference>
<evidence type="ECO:0000313" key="7">
    <source>
        <dbReference type="EMBL" id="QGV77051.1"/>
    </source>
</evidence>
<reference evidence="7 8" key="1">
    <citation type="submission" date="2018-12" db="EMBL/GenBank/DDBJ databases">
        <title>Complete genome sequence of Streptomyces ficellus NRRL8067, the producer of ficellomycin, feldamycin and nojirimycin.</title>
        <authorList>
            <person name="Zhang H."/>
            <person name="Yue R."/>
            <person name="Liu Y."/>
            <person name="Li M."/>
            <person name="Mu H."/>
            <person name="Zhang J."/>
        </authorList>
    </citation>
    <scope>NUCLEOTIDE SEQUENCE [LARGE SCALE GENOMIC DNA]</scope>
    <source>
        <strain evidence="7 8">NRRL 8067</strain>
    </source>
</reference>
<dbReference type="SFLD" id="SFLDS00005">
    <property type="entry name" value="Isoprenoid_Synthase_Type_I"/>
    <property type="match status" value="1"/>
</dbReference>
<name>A0A6I6F2Q2_9ACTN</name>
<dbReference type="Pfam" id="PF00348">
    <property type="entry name" value="polyprenyl_synt"/>
    <property type="match status" value="1"/>
</dbReference>
<keyword evidence="4" id="KW-0479">Metal-binding</keyword>
<dbReference type="Proteomes" id="UP000422572">
    <property type="component" value="Chromosome"/>
</dbReference>
<dbReference type="SUPFAM" id="SSF48576">
    <property type="entry name" value="Terpenoid synthases"/>
    <property type="match status" value="1"/>
</dbReference>
<evidence type="ECO:0000256" key="3">
    <source>
        <dbReference type="ARBA" id="ARBA00022679"/>
    </source>
</evidence>
<dbReference type="InterPro" id="IPR000092">
    <property type="entry name" value="Polyprenyl_synt"/>
</dbReference>
<dbReference type="GO" id="GO:0004659">
    <property type="term" value="F:prenyltransferase activity"/>
    <property type="evidence" value="ECO:0007669"/>
    <property type="project" value="InterPro"/>
</dbReference>
<dbReference type="EMBL" id="CP034279">
    <property type="protein sequence ID" value="QGV77051.1"/>
    <property type="molecule type" value="Genomic_DNA"/>
</dbReference>
<dbReference type="PROSITE" id="PS00444">
    <property type="entry name" value="POLYPRENYL_SYNTHASE_2"/>
    <property type="match status" value="1"/>
</dbReference>
<gene>
    <name evidence="7" type="ORF">EIZ62_01355</name>
</gene>
<dbReference type="CDD" id="cd00685">
    <property type="entry name" value="Trans_IPPS_HT"/>
    <property type="match status" value="1"/>
</dbReference>
<protein>
    <submittedName>
        <fullName evidence="7">Polyprenyl synthetase family protein</fullName>
    </submittedName>
</protein>
<keyword evidence="3 6" id="KW-0808">Transferase</keyword>
<dbReference type="InterPro" id="IPR033749">
    <property type="entry name" value="Polyprenyl_synt_CS"/>
</dbReference>
<dbReference type="AlphaFoldDB" id="A0A6I6F2Q2"/>
<dbReference type="PANTHER" id="PTHR12001:SF69">
    <property type="entry name" value="ALL TRANS-POLYPRENYL-DIPHOSPHATE SYNTHASE PDSS1"/>
    <property type="match status" value="1"/>
</dbReference>
<comment type="cofactor">
    <cofactor evidence="1">
        <name>Mg(2+)</name>
        <dbReference type="ChEBI" id="CHEBI:18420"/>
    </cofactor>
</comment>
<dbReference type="KEGG" id="sfic:EIZ62_01355"/>
<keyword evidence="5" id="KW-0460">Magnesium</keyword>
<keyword evidence="8" id="KW-1185">Reference proteome</keyword>
<accession>A0A6I6F2Q2</accession>
<organism evidence="7 8">
    <name type="scientific">Streptomyces ficellus</name>
    <dbReference type="NCBI Taxonomy" id="1977088"/>
    <lineage>
        <taxon>Bacteria</taxon>
        <taxon>Bacillati</taxon>
        <taxon>Actinomycetota</taxon>
        <taxon>Actinomycetes</taxon>
        <taxon>Kitasatosporales</taxon>
        <taxon>Streptomycetaceae</taxon>
        <taxon>Streptomyces</taxon>
    </lineage>
</organism>
<dbReference type="Gene3D" id="1.10.600.10">
    <property type="entry name" value="Farnesyl Diphosphate Synthase"/>
    <property type="match status" value="1"/>
</dbReference>
<dbReference type="GO" id="GO:0008299">
    <property type="term" value="P:isoprenoid biosynthetic process"/>
    <property type="evidence" value="ECO:0007669"/>
    <property type="project" value="InterPro"/>
</dbReference>
<evidence type="ECO:0000256" key="1">
    <source>
        <dbReference type="ARBA" id="ARBA00001946"/>
    </source>
</evidence>
<sequence length="330" mass="35491">MTTLRPPAGEDWLACPRTRAALTGLDAVLHEAATAEDPLLRMMAGHLLRRGGKRLRPALLVLSASYGTCRRAPLLRAAAALELVHIASLYHDDVMDRAPTRRDGTTVNARWGDELAALAGTYLFAQASRLLVTLGDEPNRVAAEAFLDVCGGQLQEAENAYNTDLGEAEHLRILARKTATLFELPCRLGTLLSQAPPDHAHALRSYGRSLGLAFQLTDDVLDLPGRGRGSGKSTGTDVREGVYCLTVLRAVRTGGDVGARLTALLGREDMTAEQVAEVYRLVESTDAGAAVLDLARSHATKALEALRVLPGGPERESLENLARHVLTRSR</sequence>
<dbReference type="OrthoDB" id="3342767at2"/>
<evidence type="ECO:0000256" key="4">
    <source>
        <dbReference type="ARBA" id="ARBA00022723"/>
    </source>
</evidence>
<proteinExistence type="inferred from homology"/>
<dbReference type="InterPro" id="IPR008949">
    <property type="entry name" value="Isoprenoid_synthase_dom_sf"/>
</dbReference>
<dbReference type="PANTHER" id="PTHR12001">
    <property type="entry name" value="GERANYLGERANYL PYROPHOSPHATE SYNTHASE"/>
    <property type="match status" value="1"/>
</dbReference>
<evidence type="ECO:0000313" key="8">
    <source>
        <dbReference type="Proteomes" id="UP000422572"/>
    </source>
</evidence>
<evidence type="ECO:0000256" key="5">
    <source>
        <dbReference type="ARBA" id="ARBA00022842"/>
    </source>
</evidence>
<evidence type="ECO:0000256" key="6">
    <source>
        <dbReference type="RuleBase" id="RU004466"/>
    </source>
</evidence>
<comment type="similarity">
    <text evidence="2 6">Belongs to the FPP/GGPP synthase family.</text>
</comment>